<evidence type="ECO:0000313" key="2">
    <source>
        <dbReference type="Proteomes" id="UP000815677"/>
    </source>
</evidence>
<protein>
    <submittedName>
        <fullName evidence="1">Uncharacterized protein</fullName>
    </submittedName>
</protein>
<keyword evidence="2" id="KW-1185">Reference proteome</keyword>
<gene>
    <name evidence="1" type="ORF">MCHLO_07357</name>
</gene>
<accession>A0ABQ0LG53</accession>
<reference evidence="1" key="1">
    <citation type="submission" date="2014-09" db="EMBL/GenBank/DDBJ databases">
        <title>Genome sequence of the luminous mushroom Mycena chlorophos for searching fungal bioluminescence genes.</title>
        <authorList>
            <person name="Tanaka Y."/>
            <person name="Kasuga D."/>
            <person name="Oba Y."/>
            <person name="Hase S."/>
            <person name="Sato K."/>
            <person name="Oba Y."/>
            <person name="Sakakibara Y."/>
        </authorList>
    </citation>
    <scope>NUCLEOTIDE SEQUENCE</scope>
</reference>
<dbReference type="EMBL" id="DF846231">
    <property type="protein sequence ID" value="GAT50078.1"/>
    <property type="molecule type" value="Genomic_DNA"/>
</dbReference>
<organism evidence="1 2">
    <name type="scientific">Mycena chlorophos</name>
    <name type="common">Agaric fungus</name>
    <name type="synonym">Agaricus chlorophos</name>
    <dbReference type="NCBI Taxonomy" id="658473"/>
    <lineage>
        <taxon>Eukaryota</taxon>
        <taxon>Fungi</taxon>
        <taxon>Dikarya</taxon>
        <taxon>Basidiomycota</taxon>
        <taxon>Agaricomycotina</taxon>
        <taxon>Agaricomycetes</taxon>
        <taxon>Agaricomycetidae</taxon>
        <taxon>Agaricales</taxon>
        <taxon>Marasmiineae</taxon>
        <taxon>Mycenaceae</taxon>
        <taxon>Mycena</taxon>
    </lineage>
</organism>
<name>A0ABQ0LG53_MYCCL</name>
<proteinExistence type="predicted"/>
<evidence type="ECO:0000313" key="1">
    <source>
        <dbReference type="EMBL" id="GAT50078.1"/>
    </source>
</evidence>
<sequence length="78" mass="8921">MLTTNRHVAARFFNENPRRIALHSRDWEGGQRDALKRTMSSPLSDNECIHHLVAQPMVLESLPESLCADSPNRVVLRQ</sequence>
<dbReference type="Proteomes" id="UP000815677">
    <property type="component" value="Unassembled WGS sequence"/>
</dbReference>